<dbReference type="RefSeq" id="WP_375519063.1">
    <property type="nucleotide sequence ID" value="NZ_JBHIRY010000004.1"/>
</dbReference>
<comment type="function">
    <text evidence="4">Acts as an anti-CsrA protein, binds CsrA and prevents it from repressing translation of its target genes, one of which is flagellin. Binds to flagellin and participates in the assembly of the flagellum.</text>
</comment>
<dbReference type="EMBL" id="JBHIRY010000004">
    <property type="protein sequence ID" value="MFB5759870.1"/>
    <property type="molecule type" value="Genomic_DNA"/>
</dbReference>
<dbReference type="Pfam" id="PF02623">
    <property type="entry name" value="FliW"/>
    <property type="match status" value="1"/>
</dbReference>
<keyword evidence="1 4" id="KW-0963">Cytoplasm</keyword>
<comment type="subunit">
    <text evidence="4">Interacts with translational regulator CsrA and flagellin(s).</text>
</comment>
<accession>A0ABV5BX68</accession>
<reference evidence="5 6" key="1">
    <citation type="submission" date="2024-09" db="EMBL/GenBank/DDBJ databases">
        <title>Paenibacillus zeirhizospherea sp. nov., isolated from surface of the maize (Zea mays) roots in a horticulture field, Hungary.</title>
        <authorList>
            <person name="Marton D."/>
            <person name="Farkas M."/>
            <person name="Bedics A."/>
            <person name="Toth E."/>
            <person name="Tancsics A."/>
            <person name="Boka K."/>
            <person name="Marati G."/>
            <person name="Kriszt B."/>
            <person name="Cserhati M."/>
        </authorList>
    </citation>
    <scope>NUCLEOTIDE SEQUENCE [LARGE SCALE GENOMIC DNA]</scope>
    <source>
        <strain evidence="5 6">JCM 18446</strain>
    </source>
</reference>
<dbReference type="SUPFAM" id="SSF141457">
    <property type="entry name" value="BH3618-like"/>
    <property type="match status" value="1"/>
</dbReference>
<proteinExistence type="inferred from homology"/>
<dbReference type="InterPro" id="IPR024046">
    <property type="entry name" value="Flagellar_assmbl_FliW_dom_sf"/>
</dbReference>
<evidence type="ECO:0000313" key="5">
    <source>
        <dbReference type="EMBL" id="MFB5759870.1"/>
    </source>
</evidence>
<protein>
    <recommendedName>
        <fullName evidence="4">Flagellar assembly factor FliW</fullName>
    </recommendedName>
</protein>
<evidence type="ECO:0000256" key="3">
    <source>
        <dbReference type="ARBA" id="ARBA00022845"/>
    </source>
</evidence>
<evidence type="ECO:0000313" key="6">
    <source>
        <dbReference type="Proteomes" id="UP001580430"/>
    </source>
</evidence>
<organism evidence="5 6">
    <name type="scientific">Paenibacillus medicaginis</name>
    <dbReference type="NCBI Taxonomy" id="1470560"/>
    <lineage>
        <taxon>Bacteria</taxon>
        <taxon>Bacillati</taxon>
        <taxon>Bacillota</taxon>
        <taxon>Bacilli</taxon>
        <taxon>Bacillales</taxon>
        <taxon>Paenibacillaceae</taxon>
        <taxon>Paenibacillus</taxon>
    </lineage>
</organism>
<dbReference type="HAMAP" id="MF_01185">
    <property type="entry name" value="FliW"/>
    <property type="match status" value="1"/>
</dbReference>
<comment type="similarity">
    <text evidence="4">Belongs to the FliW family.</text>
</comment>
<evidence type="ECO:0000256" key="2">
    <source>
        <dbReference type="ARBA" id="ARBA00022795"/>
    </source>
</evidence>
<name>A0ABV5BX68_9BACL</name>
<keyword evidence="4" id="KW-0143">Chaperone</keyword>
<comment type="caution">
    <text evidence="5">The sequence shown here is derived from an EMBL/GenBank/DDBJ whole genome shotgun (WGS) entry which is preliminary data.</text>
</comment>
<keyword evidence="5" id="KW-0282">Flagellum</keyword>
<keyword evidence="6" id="KW-1185">Reference proteome</keyword>
<evidence type="ECO:0000256" key="1">
    <source>
        <dbReference type="ARBA" id="ARBA00022490"/>
    </source>
</evidence>
<dbReference type="InterPro" id="IPR003775">
    <property type="entry name" value="Flagellar_assembly_factor_FliW"/>
</dbReference>
<dbReference type="PANTHER" id="PTHR39190">
    <property type="entry name" value="FLAGELLAR ASSEMBLY FACTOR FLIW"/>
    <property type="match status" value="1"/>
</dbReference>
<dbReference type="PANTHER" id="PTHR39190:SF1">
    <property type="entry name" value="FLAGELLAR ASSEMBLY FACTOR FLIW"/>
    <property type="match status" value="1"/>
</dbReference>
<gene>
    <name evidence="4 5" type="primary">fliW</name>
    <name evidence="5" type="ORF">ACE5LO_05635</name>
</gene>
<evidence type="ECO:0000256" key="4">
    <source>
        <dbReference type="HAMAP-Rule" id="MF_01185"/>
    </source>
</evidence>
<dbReference type="Gene3D" id="2.30.290.10">
    <property type="entry name" value="BH3618-like"/>
    <property type="match status" value="1"/>
</dbReference>
<keyword evidence="3 4" id="KW-0810">Translation regulation</keyword>
<comment type="subcellular location">
    <subcellularLocation>
        <location evidence="4">Cytoplasm</location>
    </subcellularLocation>
</comment>
<keyword evidence="5" id="KW-0969">Cilium</keyword>
<dbReference type="Proteomes" id="UP001580430">
    <property type="component" value="Unassembled WGS sequence"/>
</dbReference>
<sequence>MTPAQDIFYFSKGLPGFEELHGFYLQQHNELFSLLSAVDKPDVSFITVNPFDFHTDYEFKLTEQITDELGIRDESQVAVRCIVTWHSQRSLTTVNLLAPIIFNAEKHTGKQIILQNTPYTTKHSLWNTTGSDGKGGEG</sequence>
<keyword evidence="5" id="KW-0966">Cell projection</keyword>
<keyword evidence="2 4" id="KW-1005">Bacterial flagellum biogenesis</keyword>